<dbReference type="RefSeq" id="WP_339586357.1">
    <property type="nucleotide sequence ID" value="NZ_JBBHJZ010000001.1"/>
</dbReference>
<dbReference type="SUPFAM" id="SSF55298">
    <property type="entry name" value="YjgF-like"/>
    <property type="match status" value="1"/>
</dbReference>
<keyword evidence="3" id="KW-0378">Hydrolase</keyword>
<keyword evidence="4" id="KW-1185">Reference proteome</keyword>
<name>A0ABU8RUR2_9SPHN</name>
<dbReference type="GO" id="GO:0016787">
    <property type="term" value="F:hydrolase activity"/>
    <property type="evidence" value="ECO:0007669"/>
    <property type="project" value="UniProtKB-KW"/>
</dbReference>
<dbReference type="InterPro" id="IPR019897">
    <property type="entry name" value="RidA_CS"/>
</dbReference>
<gene>
    <name evidence="3" type="ORF">WG901_07360</name>
</gene>
<evidence type="ECO:0000256" key="2">
    <source>
        <dbReference type="SAM" id="SignalP"/>
    </source>
</evidence>
<sequence>MRNSKSLAVGLAAACALTAGVAEAAPAKAPLVVERTGQPTGVIASTATVPDGMKTVYISGTTPSPPDPAKPEELGDTRAQTLSILTKMKATLEGMGMSMGDVVKMTVFLVAPTPGGKMDSAAMNDVFKTFFGTPEQPNKPTRSTIQIAALGRPTMYVEIEAIAAKAP</sequence>
<evidence type="ECO:0000256" key="1">
    <source>
        <dbReference type="ARBA" id="ARBA00010552"/>
    </source>
</evidence>
<proteinExistence type="inferred from homology"/>
<dbReference type="InterPro" id="IPR006175">
    <property type="entry name" value="YjgF/YER057c/UK114"/>
</dbReference>
<comment type="caution">
    <text evidence="3">The sequence shown here is derived from an EMBL/GenBank/DDBJ whole genome shotgun (WGS) entry which is preliminary data.</text>
</comment>
<evidence type="ECO:0000313" key="3">
    <source>
        <dbReference type="EMBL" id="MEJ5976446.1"/>
    </source>
</evidence>
<comment type="similarity">
    <text evidence="1">Belongs to the RutC family.</text>
</comment>
<dbReference type="EMBL" id="JBBHJZ010000001">
    <property type="protein sequence ID" value="MEJ5976446.1"/>
    <property type="molecule type" value="Genomic_DNA"/>
</dbReference>
<dbReference type="PANTHER" id="PTHR11803">
    <property type="entry name" value="2-IMINOBUTANOATE/2-IMINOPROPANOATE DEAMINASE RIDA"/>
    <property type="match status" value="1"/>
</dbReference>
<dbReference type="Proteomes" id="UP001361239">
    <property type="component" value="Unassembled WGS sequence"/>
</dbReference>
<keyword evidence="2" id="KW-0732">Signal</keyword>
<feature type="chain" id="PRO_5045569704" evidence="2">
    <location>
        <begin position="25"/>
        <end position="167"/>
    </location>
</feature>
<dbReference type="InterPro" id="IPR035959">
    <property type="entry name" value="RutC-like_sf"/>
</dbReference>
<reference evidence="3 4" key="1">
    <citation type="submission" date="2024-03" db="EMBL/GenBank/DDBJ databases">
        <authorList>
            <person name="Jo J.-H."/>
        </authorList>
    </citation>
    <scope>NUCLEOTIDE SEQUENCE [LARGE SCALE GENOMIC DNA]</scope>
    <source>
        <strain evidence="3 4">PS1R-30</strain>
    </source>
</reference>
<dbReference type="Gene3D" id="3.30.1330.40">
    <property type="entry name" value="RutC-like"/>
    <property type="match status" value="1"/>
</dbReference>
<accession>A0ABU8RUR2</accession>
<evidence type="ECO:0000313" key="4">
    <source>
        <dbReference type="Proteomes" id="UP001361239"/>
    </source>
</evidence>
<dbReference type="PROSITE" id="PS01094">
    <property type="entry name" value="UPF0076"/>
    <property type="match status" value="1"/>
</dbReference>
<dbReference type="PANTHER" id="PTHR11803:SF59">
    <property type="entry name" value="ENDORIBONUCLEASE"/>
    <property type="match status" value="1"/>
</dbReference>
<protein>
    <submittedName>
        <fullName evidence="3">Rid family hydrolase</fullName>
    </submittedName>
</protein>
<feature type="signal peptide" evidence="2">
    <location>
        <begin position="1"/>
        <end position="24"/>
    </location>
</feature>
<organism evidence="3 4">
    <name type="scientific">Novosphingobium anseongense</name>
    <dbReference type="NCBI Taxonomy" id="3133436"/>
    <lineage>
        <taxon>Bacteria</taxon>
        <taxon>Pseudomonadati</taxon>
        <taxon>Pseudomonadota</taxon>
        <taxon>Alphaproteobacteria</taxon>
        <taxon>Sphingomonadales</taxon>
        <taxon>Sphingomonadaceae</taxon>
        <taxon>Novosphingobium</taxon>
    </lineage>
</organism>
<dbReference type="Pfam" id="PF01042">
    <property type="entry name" value="Ribonuc_L-PSP"/>
    <property type="match status" value="1"/>
</dbReference>